<evidence type="ECO:0000313" key="2">
    <source>
        <dbReference type="EMBL" id="ORZ22019.1"/>
    </source>
</evidence>
<dbReference type="Pfam" id="PF10282">
    <property type="entry name" value="Lactonase"/>
    <property type="match status" value="1"/>
</dbReference>
<dbReference type="SUPFAM" id="SSF51004">
    <property type="entry name" value="C-terminal (heme d1) domain of cytochrome cd1-nitrite reductase"/>
    <property type="match status" value="1"/>
</dbReference>
<protein>
    <submittedName>
        <fullName evidence="2">Lactonase, 7-bladed beta-propeller-domain-containing protein</fullName>
    </submittedName>
</protein>
<dbReference type="GO" id="GO:0017057">
    <property type="term" value="F:6-phosphogluconolactonase activity"/>
    <property type="evidence" value="ECO:0007669"/>
    <property type="project" value="TreeGrafter"/>
</dbReference>
<dbReference type="InterPro" id="IPR015943">
    <property type="entry name" value="WD40/YVTN_repeat-like_dom_sf"/>
</dbReference>
<dbReference type="InterPro" id="IPR050282">
    <property type="entry name" value="Cycloisomerase_2"/>
</dbReference>
<dbReference type="PANTHER" id="PTHR30344">
    <property type="entry name" value="6-PHOSPHOGLUCONOLACTONASE-RELATED"/>
    <property type="match status" value="1"/>
</dbReference>
<dbReference type="OrthoDB" id="9972196at2759"/>
<gene>
    <name evidence="2" type="ORF">BCR42DRAFT_447362</name>
</gene>
<dbReference type="GO" id="GO:0005829">
    <property type="term" value="C:cytosol"/>
    <property type="evidence" value="ECO:0007669"/>
    <property type="project" value="TreeGrafter"/>
</dbReference>
<comment type="caution">
    <text evidence="2">The sequence shown here is derived from an EMBL/GenBank/DDBJ whole genome shotgun (WGS) entry which is preliminary data.</text>
</comment>
<comment type="similarity">
    <text evidence="1">Belongs to the cycloisomerase 2 family.</text>
</comment>
<proteinExistence type="inferred from homology"/>
<reference evidence="2 3" key="1">
    <citation type="submission" date="2016-07" db="EMBL/GenBank/DDBJ databases">
        <title>Pervasive Adenine N6-methylation of Active Genes in Fungi.</title>
        <authorList>
            <consortium name="DOE Joint Genome Institute"/>
            <person name="Mondo S.J."/>
            <person name="Dannebaum R.O."/>
            <person name="Kuo R.C."/>
            <person name="Labutti K."/>
            <person name="Haridas S."/>
            <person name="Kuo A."/>
            <person name="Salamov A."/>
            <person name="Ahrendt S.R."/>
            <person name="Lipzen A."/>
            <person name="Sullivan W."/>
            <person name="Andreopoulos W.B."/>
            <person name="Clum A."/>
            <person name="Lindquist E."/>
            <person name="Daum C."/>
            <person name="Ramamoorthy G.K."/>
            <person name="Gryganskyi A."/>
            <person name="Culley D."/>
            <person name="Magnuson J.K."/>
            <person name="James T.Y."/>
            <person name="O'Malley M.A."/>
            <person name="Stajich J.E."/>
            <person name="Spatafora J.W."/>
            <person name="Visel A."/>
            <person name="Grigoriev I.V."/>
        </authorList>
    </citation>
    <scope>NUCLEOTIDE SEQUENCE [LARGE SCALE GENOMIC DNA]</scope>
    <source>
        <strain evidence="2 3">NRRL 1336</strain>
    </source>
</reference>
<organism evidence="2 3">
    <name type="scientific">Absidia repens</name>
    <dbReference type="NCBI Taxonomy" id="90262"/>
    <lineage>
        <taxon>Eukaryota</taxon>
        <taxon>Fungi</taxon>
        <taxon>Fungi incertae sedis</taxon>
        <taxon>Mucoromycota</taxon>
        <taxon>Mucoromycotina</taxon>
        <taxon>Mucoromycetes</taxon>
        <taxon>Mucorales</taxon>
        <taxon>Cunninghamellaceae</taxon>
        <taxon>Absidia</taxon>
    </lineage>
</organism>
<dbReference type="PANTHER" id="PTHR30344:SF1">
    <property type="entry name" value="6-PHOSPHOGLUCONOLACTONASE"/>
    <property type="match status" value="1"/>
</dbReference>
<dbReference type="InterPro" id="IPR019405">
    <property type="entry name" value="Lactonase_7-beta_prop"/>
</dbReference>
<keyword evidence="3" id="KW-1185">Reference proteome</keyword>
<dbReference type="Gene3D" id="2.130.10.10">
    <property type="entry name" value="YVTN repeat-like/Quinoprotein amine dehydrogenase"/>
    <property type="match status" value="1"/>
</dbReference>
<evidence type="ECO:0000313" key="3">
    <source>
        <dbReference type="Proteomes" id="UP000193560"/>
    </source>
</evidence>
<sequence length="376" mass="41620">MTSNMTILPVYVSGYTQKQGQGIYSYSFDTSTGLLFNGQLAAKCDSPSYITIHRQSDQLFSANETNNYKDDQGSGYVSAFRRDETQPDRLELLNTQSSHGADPCYLTVRGQHCLVSNYTGGSIALLPISSKGLQPASSVIRLGQDMHLTATRGNPERQEAPHAHAVNLDPIAHRLAIVMDLGCDLAVITDYDPSANNGLGQLGINDSRQHHFRFPDGTGPRHIVFAPNMRSFAYVLGELSNQIFMLELNSADGDRFNLVQQISALPENVTSTTDMLGAEIDITPNGRFLYATIRGHDSISVFFIDDRNGKLVFVENQSTLGKHPRYFVIDPNGQYLIVANQHSDNIVTFKIDQDTGRLSHVQTIDHAEATCIKFWF</sequence>
<accession>A0A1X2ITA7</accession>
<name>A0A1X2ITA7_9FUNG</name>
<dbReference type="Proteomes" id="UP000193560">
    <property type="component" value="Unassembled WGS sequence"/>
</dbReference>
<evidence type="ECO:0000256" key="1">
    <source>
        <dbReference type="ARBA" id="ARBA00005564"/>
    </source>
</evidence>
<dbReference type="STRING" id="90262.A0A1X2ITA7"/>
<dbReference type="InterPro" id="IPR011048">
    <property type="entry name" value="Haem_d1_sf"/>
</dbReference>
<dbReference type="EMBL" id="MCGE01000004">
    <property type="protein sequence ID" value="ORZ22019.1"/>
    <property type="molecule type" value="Genomic_DNA"/>
</dbReference>
<dbReference type="AlphaFoldDB" id="A0A1X2ITA7"/>